<dbReference type="InterPro" id="IPR029019">
    <property type="entry name" value="HEX_eukaryotic_N"/>
</dbReference>
<feature type="domain" description="Glycoside hydrolase family 20 catalytic" evidence="12">
    <location>
        <begin position="418"/>
        <end position="546"/>
    </location>
</feature>
<keyword evidence="5 9" id="KW-0378">Hydrolase</keyword>
<dbReference type="GO" id="GO:0016020">
    <property type="term" value="C:membrane"/>
    <property type="evidence" value="ECO:0007669"/>
    <property type="project" value="TreeGrafter"/>
</dbReference>
<evidence type="ECO:0000256" key="3">
    <source>
        <dbReference type="ARBA" id="ARBA00006285"/>
    </source>
</evidence>
<evidence type="ECO:0000256" key="11">
    <source>
        <dbReference type="SAM" id="SignalP"/>
    </source>
</evidence>
<evidence type="ECO:0000259" key="13">
    <source>
        <dbReference type="Pfam" id="PF14845"/>
    </source>
</evidence>
<dbReference type="SUPFAM" id="SSF51445">
    <property type="entry name" value="(Trans)glycosidases"/>
    <property type="match status" value="1"/>
</dbReference>
<feature type="signal peptide" evidence="11">
    <location>
        <begin position="1"/>
        <end position="23"/>
    </location>
</feature>
<keyword evidence="6" id="KW-0325">Glycoprotein</keyword>
<evidence type="ECO:0000313" key="15">
    <source>
        <dbReference type="Proteomes" id="UP000011083"/>
    </source>
</evidence>
<dbReference type="EC" id="3.2.1.52" evidence="9"/>
<dbReference type="VEuPathDB" id="AmoebaDB:ACA1_360350"/>
<evidence type="ECO:0000256" key="6">
    <source>
        <dbReference type="ARBA" id="ARBA00023180"/>
    </source>
</evidence>
<dbReference type="OrthoDB" id="428480at2759"/>
<dbReference type="Proteomes" id="UP000011083">
    <property type="component" value="Unassembled WGS sequence"/>
</dbReference>
<comment type="catalytic activity">
    <reaction evidence="1 9">
        <text>Hydrolysis of terminal non-reducing N-acetyl-D-hexosamine residues in N-acetyl-beta-D-hexosaminides.</text>
        <dbReference type="EC" id="3.2.1.52"/>
    </reaction>
</comment>
<dbReference type="AlphaFoldDB" id="L8HCV3"/>
<dbReference type="GO" id="GO:0004563">
    <property type="term" value="F:beta-N-acetylhexosaminidase activity"/>
    <property type="evidence" value="ECO:0007669"/>
    <property type="project" value="UniProtKB-EC"/>
</dbReference>
<dbReference type="PRINTS" id="PR00738">
    <property type="entry name" value="GLHYDRLASE20"/>
</dbReference>
<comment type="subcellular location">
    <subcellularLocation>
        <location evidence="2">Lysosome</location>
    </subcellularLocation>
</comment>
<sequence length="591" mass="67025">MPRLLACVALLVLVLAGLGWSEAAPPRPMRPQSSMPELVSTSFPAWRGGGGLTGLWPQPQIVQGGQHQADLSPLGFEVITASESTALNAAIQRYQHQQLFFPFPTRHDPIKQRLTLNVAVSDDNDTNLGLGMQESYMLLVPQPPSSHGSPWEATLKAGTVWGALRGLETFSQLIRWNDASETYSIPDLPINIIDWPRFPWRGLLIDVSRHYLPTYAIKRTLDAMSYNKFNVLHLHATDGQSFPVESTLYPNLTKAAWGKKAVYSHSDLREVVRYAWERGIRVVPEWEMPGHAYGFGAGYPYMVAHCPTYTTDPNMVPLNIASDRVYDFLLGFIAEMAQIFPDEFVHTGGDEVAVDCWVKDPKIKQWFLEHHNITDPYRMFAYFEKRLGSIVQPSEATANGRVRPPMGRQDPSLPPYVNRTMVVWQDVWDDNWQRLAHPETVVEVWLDQDTLRRIIDTGYRTIWAYPWYLDQQTPGMAPKKTFYEWVDTWMALYAAEPFRGLNLTEAQEAMMLGGEGCMWGENVDETNIDSRIWPRAAAIAERLWSAARVNDASAARPRLVNFRCNSLARRGIGAGPVMLDYCPLPPQHRRD</sequence>
<dbReference type="Pfam" id="PF00728">
    <property type="entry name" value="Glyco_hydro_20"/>
    <property type="match status" value="2"/>
</dbReference>
<dbReference type="Gene3D" id="3.30.379.10">
    <property type="entry name" value="Chitobiase/beta-hexosaminidase domain 2-like"/>
    <property type="match status" value="1"/>
</dbReference>
<dbReference type="KEGG" id="acan:ACA1_360350"/>
<dbReference type="InterPro" id="IPR015883">
    <property type="entry name" value="Glyco_hydro_20_cat"/>
</dbReference>
<keyword evidence="8 9" id="KW-0326">Glycosidase</keyword>
<feature type="chain" id="PRO_5003990995" description="Beta-hexosaminidase" evidence="11">
    <location>
        <begin position="24"/>
        <end position="591"/>
    </location>
</feature>
<reference evidence="14 15" key="1">
    <citation type="journal article" date="2013" name="Genome Biol.">
        <title>Genome of Acanthamoeba castellanii highlights extensive lateral gene transfer and early evolution of tyrosine kinase signaling.</title>
        <authorList>
            <person name="Clarke M."/>
            <person name="Lohan A.J."/>
            <person name="Liu B."/>
            <person name="Lagkouvardos I."/>
            <person name="Roy S."/>
            <person name="Zafar N."/>
            <person name="Bertelli C."/>
            <person name="Schilde C."/>
            <person name="Kianianmomeni A."/>
            <person name="Burglin T.R."/>
            <person name="Frech C."/>
            <person name="Turcotte B."/>
            <person name="Kopec K.O."/>
            <person name="Synnott J.M."/>
            <person name="Choo C."/>
            <person name="Paponov I."/>
            <person name="Finkler A."/>
            <person name="Soon Heng Tan C."/>
            <person name="Hutchins A.P."/>
            <person name="Weinmeier T."/>
            <person name="Rattei T."/>
            <person name="Chu J.S."/>
            <person name="Gimenez G."/>
            <person name="Irimia M."/>
            <person name="Rigden D.J."/>
            <person name="Fitzpatrick D.A."/>
            <person name="Lorenzo-Morales J."/>
            <person name="Bateman A."/>
            <person name="Chiu C.H."/>
            <person name="Tang P."/>
            <person name="Hegemann P."/>
            <person name="Fromm H."/>
            <person name="Raoult D."/>
            <person name="Greub G."/>
            <person name="Miranda-Saavedra D."/>
            <person name="Chen N."/>
            <person name="Nash P."/>
            <person name="Ginger M.L."/>
            <person name="Horn M."/>
            <person name="Schaap P."/>
            <person name="Caler L."/>
            <person name="Loftus B."/>
        </authorList>
    </citation>
    <scope>NUCLEOTIDE SEQUENCE [LARGE SCALE GENOMIC DNA]</scope>
    <source>
        <strain evidence="14 15">Neff</strain>
    </source>
</reference>
<evidence type="ECO:0000256" key="1">
    <source>
        <dbReference type="ARBA" id="ARBA00001231"/>
    </source>
</evidence>
<dbReference type="Gene3D" id="3.20.20.80">
    <property type="entry name" value="Glycosidases"/>
    <property type="match status" value="1"/>
</dbReference>
<evidence type="ECO:0000256" key="2">
    <source>
        <dbReference type="ARBA" id="ARBA00004371"/>
    </source>
</evidence>
<evidence type="ECO:0000256" key="9">
    <source>
        <dbReference type="PIRNR" id="PIRNR001093"/>
    </source>
</evidence>
<evidence type="ECO:0000313" key="14">
    <source>
        <dbReference type="EMBL" id="ELR23020.1"/>
    </source>
</evidence>
<accession>L8HCV3</accession>
<keyword evidence="7" id="KW-0458">Lysosome</keyword>
<dbReference type="InterPro" id="IPR017853">
    <property type="entry name" value="GH"/>
</dbReference>
<evidence type="ECO:0000259" key="12">
    <source>
        <dbReference type="Pfam" id="PF00728"/>
    </source>
</evidence>
<dbReference type="SUPFAM" id="SSF55545">
    <property type="entry name" value="beta-N-acetylhexosaminidase-like domain"/>
    <property type="match status" value="1"/>
</dbReference>
<dbReference type="EMBL" id="KB007867">
    <property type="protein sequence ID" value="ELR23020.1"/>
    <property type="molecule type" value="Genomic_DNA"/>
</dbReference>
<keyword evidence="4 11" id="KW-0732">Signal</keyword>
<dbReference type="PIRSF" id="PIRSF001093">
    <property type="entry name" value="B-hxosamndse_ab_euk"/>
    <property type="match status" value="1"/>
</dbReference>
<feature type="active site" description="Proton donor" evidence="10">
    <location>
        <position position="351"/>
    </location>
</feature>
<evidence type="ECO:0000256" key="10">
    <source>
        <dbReference type="PIRSR" id="PIRSR001093-1"/>
    </source>
</evidence>
<organism evidence="14 15">
    <name type="scientific">Acanthamoeba castellanii (strain ATCC 30010 / Neff)</name>
    <dbReference type="NCBI Taxonomy" id="1257118"/>
    <lineage>
        <taxon>Eukaryota</taxon>
        <taxon>Amoebozoa</taxon>
        <taxon>Discosea</taxon>
        <taxon>Longamoebia</taxon>
        <taxon>Centramoebida</taxon>
        <taxon>Acanthamoebidae</taxon>
        <taxon>Acanthamoeba</taxon>
    </lineage>
</organism>
<dbReference type="PANTHER" id="PTHR22600:SF54">
    <property type="entry name" value="BETA-HEXOSAMINIDASE SUBUNIT A1-RELATED"/>
    <property type="match status" value="1"/>
</dbReference>
<dbReference type="GO" id="GO:0030203">
    <property type="term" value="P:glycosaminoglycan metabolic process"/>
    <property type="evidence" value="ECO:0007669"/>
    <property type="project" value="TreeGrafter"/>
</dbReference>
<evidence type="ECO:0000256" key="5">
    <source>
        <dbReference type="ARBA" id="ARBA00022801"/>
    </source>
</evidence>
<protein>
    <recommendedName>
        <fullName evidence="9">Beta-hexosaminidase</fullName>
        <ecNumber evidence="9">3.2.1.52</ecNumber>
    </recommendedName>
</protein>
<gene>
    <name evidence="14" type="ORF">ACA1_360350</name>
</gene>
<dbReference type="GO" id="GO:0005764">
    <property type="term" value="C:lysosome"/>
    <property type="evidence" value="ECO:0007669"/>
    <property type="project" value="UniProtKB-SubCell"/>
</dbReference>
<dbReference type="Pfam" id="PF14845">
    <property type="entry name" value="Glycohydro_20b2"/>
    <property type="match status" value="1"/>
</dbReference>
<feature type="domain" description="Glycoside hydrolase family 20 catalytic" evidence="12">
    <location>
        <begin position="198"/>
        <end position="395"/>
    </location>
</feature>
<dbReference type="PANTHER" id="PTHR22600">
    <property type="entry name" value="BETA-HEXOSAMINIDASE"/>
    <property type="match status" value="1"/>
</dbReference>
<evidence type="ECO:0000256" key="4">
    <source>
        <dbReference type="ARBA" id="ARBA00022729"/>
    </source>
</evidence>
<dbReference type="RefSeq" id="XP_004352497.1">
    <property type="nucleotide sequence ID" value="XM_004352445.1"/>
</dbReference>
<dbReference type="OMA" id="GHDVVMC"/>
<name>L8HCV3_ACACF</name>
<dbReference type="InterPro" id="IPR025705">
    <property type="entry name" value="Beta_hexosaminidase_sua/sub"/>
</dbReference>
<dbReference type="FunFam" id="3.20.20.80:FF:000063">
    <property type="entry name" value="Beta-hexosaminidase"/>
    <property type="match status" value="1"/>
</dbReference>
<comment type="similarity">
    <text evidence="3 9">Belongs to the glycosyl hydrolase 20 family.</text>
</comment>
<proteinExistence type="inferred from homology"/>
<dbReference type="InterPro" id="IPR029018">
    <property type="entry name" value="Hex-like_dom2"/>
</dbReference>
<feature type="domain" description="Beta-hexosaminidase eukaryotic type N-terminal" evidence="13">
    <location>
        <begin position="55"/>
        <end position="173"/>
    </location>
</feature>
<dbReference type="GeneID" id="14923989"/>
<keyword evidence="15" id="KW-1185">Reference proteome</keyword>
<dbReference type="STRING" id="1257118.L8HCV3"/>
<dbReference type="GO" id="GO:0005975">
    <property type="term" value="P:carbohydrate metabolic process"/>
    <property type="evidence" value="ECO:0007669"/>
    <property type="project" value="InterPro"/>
</dbReference>
<evidence type="ECO:0000256" key="8">
    <source>
        <dbReference type="ARBA" id="ARBA00023295"/>
    </source>
</evidence>
<evidence type="ECO:0000256" key="7">
    <source>
        <dbReference type="ARBA" id="ARBA00023228"/>
    </source>
</evidence>